<evidence type="ECO:0000259" key="7">
    <source>
        <dbReference type="PROSITE" id="PS51839"/>
    </source>
</evidence>
<dbReference type="PROSITE" id="PS51839">
    <property type="entry name" value="4FE4S_HC3"/>
    <property type="match status" value="1"/>
</dbReference>
<dbReference type="PROSITE" id="PS00198">
    <property type="entry name" value="4FE4S_FER_1"/>
    <property type="match status" value="1"/>
</dbReference>
<dbReference type="InterPro" id="IPR009016">
    <property type="entry name" value="Fe_hydrogenase"/>
</dbReference>
<dbReference type="AlphaFoldDB" id="A0A2M6XUU1"/>
<dbReference type="InterPro" id="IPR017896">
    <property type="entry name" value="4Fe4S_Fe-S-bd"/>
</dbReference>
<sequence length="563" mass="63363">MKISLKINGKKVRAEQGQTILEVAQKNNIDISSLCYHPDLSVKADCRLCLVEIKGINGPQTACSTLAKNGMEIITESEKLNKLRKTNLELLFSQHKEECNDCVWNKKCGLLDLAKKYNVEITRFADRKNNWPVYSFDGILNFDSSKCIDCRNCVETCQKQEVNYLQINQDGEFHKIVPSQENKCIYCGQCLVHCPSGAFESESEFERIEEPLKDKSKTIVFQFAPSIRTALGEEFGLSPGEITTDKIIAGMKQLGVNFVFDVSVGADFTTTEEAEELLKKLEKGEAKTLFSSCCPSWVRYLECYSPEFISNLAIASPPHIILARLLKTFWAQQTNLLPENIIVVSVMPCIAKKYEIQRKEHFIEWQGKGLRPVDYVLTTRELARLFQRKSIDFKKIKGQRPDAPFGEPSGAGVIYGASGGMMESALRVAFNRLNPKKHPVEFKQVRGQEGMKITELEIAGKKIKMAAVNGIGNAKKILQDLKQNPTAYSYVEVMACLGGCIGGGGQPMPTTPEIRKARADGLYKIDKKLRLKTANQNPIVKKVYQEFLSNEEIKKKICHTKYR</sequence>
<feature type="domain" description="2Fe-2S ferredoxin-type" evidence="5">
    <location>
        <begin position="1"/>
        <end position="79"/>
    </location>
</feature>
<dbReference type="SMART" id="SM00929">
    <property type="entry name" value="NADH-G_4Fe-4S_3"/>
    <property type="match status" value="1"/>
</dbReference>
<gene>
    <name evidence="8" type="ORF">COT20_01155</name>
</gene>
<dbReference type="NCBIfam" id="TIGR02512">
    <property type="entry name" value="FeFe_hydrog_A"/>
    <property type="match status" value="1"/>
</dbReference>
<protein>
    <recommendedName>
        <fullName evidence="10">Ferredoxin</fullName>
    </recommendedName>
</protein>
<dbReference type="InterPro" id="IPR013352">
    <property type="entry name" value="Fe_hydrogenase_subset"/>
</dbReference>
<evidence type="ECO:0008006" key="10">
    <source>
        <dbReference type="Google" id="ProtNLM"/>
    </source>
</evidence>
<comment type="caution">
    <text evidence="8">The sequence shown here is derived from an EMBL/GenBank/DDBJ whole genome shotgun (WGS) entry which is preliminary data.</text>
</comment>
<evidence type="ECO:0000313" key="8">
    <source>
        <dbReference type="EMBL" id="PIU15896.1"/>
    </source>
</evidence>
<name>A0A2M6XUU1_9BACT</name>
<feature type="domain" description="4Fe-4S ferredoxin-type" evidence="6">
    <location>
        <begin position="174"/>
        <end position="204"/>
    </location>
</feature>
<dbReference type="Pfam" id="PF10588">
    <property type="entry name" value="NADH-G_4Fe-4S_3"/>
    <property type="match status" value="1"/>
</dbReference>
<accession>A0A2M6XUU1</accession>
<dbReference type="SUPFAM" id="SSF53920">
    <property type="entry name" value="Fe-only hydrogenase"/>
    <property type="match status" value="1"/>
</dbReference>
<keyword evidence="2" id="KW-0479">Metal-binding</keyword>
<dbReference type="PANTHER" id="PTHR11615">
    <property type="entry name" value="NITRATE, FORMATE, IRON DEHYDROGENASE"/>
    <property type="match status" value="1"/>
</dbReference>
<dbReference type="EMBL" id="PEXQ01000027">
    <property type="protein sequence ID" value="PIU15896.1"/>
    <property type="molecule type" value="Genomic_DNA"/>
</dbReference>
<dbReference type="InterPro" id="IPR003149">
    <property type="entry name" value="Fe_hydrogenase_ssu"/>
</dbReference>
<keyword evidence="3" id="KW-0408">Iron</keyword>
<dbReference type="Pfam" id="PF12838">
    <property type="entry name" value="Fer4_7"/>
    <property type="match status" value="1"/>
</dbReference>
<dbReference type="Pfam" id="PF02906">
    <property type="entry name" value="Fe_hyd_lg_C"/>
    <property type="match status" value="1"/>
</dbReference>
<dbReference type="Gene3D" id="3.30.70.20">
    <property type="match status" value="1"/>
</dbReference>
<dbReference type="GO" id="GO:0051539">
    <property type="term" value="F:4 iron, 4 sulfur cluster binding"/>
    <property type="evidence" value="ECO:0007669"/>
    <property type="project" value="UniProtKB-KW"/>
</dbReference>
<evidence type="ECO:0000313" key="9">
    <source>
        <dbReference type="Proteomes" id="UP000229784"/>
    </source>
</evidence>
<keyword evidence="4" id="KW-0411">Iron-sulfur</keyword>
<dbReference type="Gene3D" id="3.10.20.740">
    <property type="match status" value="1"/>
</dbReference>
<dbReference type="CDD" id="cd00207">
    <property type="entry name" value="fer2"/>
    <property type="match status" value="1"/>
</dbReference>
<dbReference type="InterPro" id="IPR004108">
    <property type="entry name" value="Fe_hydrogenase_lsu_C"/>
</dbReference>
<evidence type="ECO:0000256" key="2">
    <source>
        <dbReference type="ARBA" id="ARBA00022723"/>
    </source>
</evidence>
<dbReference type="Pfam" id="PF02256">
    <property type="entry name" value="Fe_hyd_SSU"/>
    <property type="match status" value="1"/>
</dbReference>
<dbReference type="GO" id="GO:0008901">
    <property type="term" value="F:ferredoxin hydrogenase activity"/>
    <property type="evidence" value="ECO:0007669"/>
    <property type="project" value="InterPro"/>
</dbReference>
<evidence type="ECO:0000256" key="3">
    <source>
        <dbReference type="ARBA" id="ARBA00023004"/>
    </source>
</evidence>
<dbReference type="SUPFAM" id="SSF54862">
    <property type="entry name" value="4Fe-4S ferredoxins"/>
    <property type="match status" value="1"/>
</dbReference>
<dbReference type="GO" id="GO:0005506">
    <property type="term" value="F:iron ion binding"/>
    <property type="evidence" value="ECO:0007669"/>
    <property type="project" value="InterPro"/>
</dbReference>
<dbReference type="SUPFAM" id="SSF54292">
    <property type="entry name" value="2Fe-2S ferredoxin-like"/>
    <property type="match status" value="1"/>
</dbReference>
<dbReference type="SMART" id="SM00902">
    <property type="entry name" value="Fe_hyd_SSU"/>
    <property type="match status" value="1"/>
</dbReference>
<dbReference type="InterPro" id="IPR036991">
    <property type="entry name" value="Fe_hydrogenase_ssu_sf"/>
</dbReference>
<dbReference type="Gene3D" id="3.40.50.1780">
    <property type="match status" value="1"/>
</dbReference>
<dbReference type="Pfam" id="PF13510">
    <property type="entry name" value="Fer2_4"/>
    <property type="match status" value="1"/>
</dbReference>
<dbReference type="PROSITE" id="PS51379">
    <property type="entry name" value="4FE4S_FER_2"/>
    <property type="match status" value="2"/>
</dbReference>
<proteinExistence type="predicted"/>
<dbReference type="InterPro" id="IPR050340">
    <property type="entry name" value="Cytosolic_Fe-S_CAF"/>
</dbReference>
<reference evidence="9" key="1">
    <citation type="submission" date="2017-09" db="EMBL/GenBank/DDBJ databases">
        <title>Depth-based differentiation of microbial function through sediment-hosted aquifers and enrichment of novel symbionts in the deep terrestrial subsurface.</title>
        <authorList>
            <person name="Probst A.J."/>
            <person name="Ladd B."/>
            <person name="Jarett J.K."/>
            <person name="Geller-Mcgrath D.E."/>
            <person name="Sieber C.M.K."/>
            <person name="Emerson J.B."/>
            <person name="Anantharaman K."/>
            <person name="Thomas B.C."/>
            <person name="Malmstrom R."/>
            <person name="Stieglmeier M."/>
            <person name="Klingl A."/>
            <person name="Woyke T."/>
            <person name="Ryan C.M."/>
            <person name="Banfield J.F."/>
        </authorList>
    </citation>
    <scope>NUCLEOTIDE SEQUENCE [LARGE SCALE GENOMIC DNA]</scope>
</reference>
<dbReference type="Gene3D" id="4.10.260.20">
    <property type="entry name" value="Iron hydrogenase, small subunit"/>
    <property type="match status" value="1"/>
</dbReference>
<dbReference type="Gene3D" id="3.40.950.10">
    <property type="entry name" value="Fe-only Hydrogenase (Larger Subunit), Chain L, domain 3"/>
    <property type="match status" value="1"/>
</dbReference>
<dbReference type="PROSITE" id="PS51085">
    <property type="entry name" value="2FE2S_FER_2"/>
    <property type="match status" value="1"/>
</dbReference>
<dbReference type="InterPro" id="IPR019574">
    <property type="entry name" value="NADH_UbQ_OxRdtase_Gsu_4Fe4S-bd"/>
</dbReference>
<keyword evidence="1" id="KW-0004">4Fe-4S</keyword>
<dbReference type="InterPro" id="IPR001041">
    <property type="entry name" value="2Fe-2S_ferredoxin-type"/>
</dbReference>
<evidence type="ECO:0000259" key="5">
    <source>
        <dbReference type="PROSITE" id="PS51085"/>
    </source>
</evidence>
<dbReference type="InterPro" id="IPR017900">
    <property type="entry name" value="4Fe4S_Fe_S_CS"/>
</dbReference>
<feature type="domain" description="4Fe-4S His(Cys)3-ligated-type" evidence="7">
    <location>
        <begin position="79"/>
        <end position="118"/>
    </location>
</feature>
<evidence type="ECO:0000259" key="6">
    <source>
        <dbReference type="PROSITE" id="PS51379"/>
    </source>
</evidence>
<dbReference type="InterPro" id="IPR036010">
    <property type="entry name" value="2Fe-2S_ferredoxin-like_sf"/>
</dbReference>
<evidence type="ECO:0000256" key="4">
    <source>
        <dbReference type="ARBA" id="ARBA00023014"/>
    </source>
</evidence>
<evidence type="ECO:0000256" key="1">
    <source>
        <dbReference type="ARBA" id="ARBA00022485"/>
    </source>
</evidence>
<dbReference type="Proteomes" id="UP000229784">
    <property type="component" value="Unassembled WGS sequence"/>
</dbReference>
<organism evidence="8 9">
    <name type="scientific">bacterium (Candidatus Gribaldobacteria) CG08_land_8_20_14_0_20_39_15</name>
    <dbReference type="NCBI Taxonomy" id="2014273"/>
    <lineage>
        <taxon>Bacteria</taxon>
        <taxon>Candidatus Gribaldobacteria</taxon>
    </lineage>
</organism>
<feature type="domain" description="4Fe-4S ferredoxin-type" evidence="6">
    <location>
        <begin position="138"/>
        <end position="167"/>
    </location>
</feature>